<evidence type="ECO:0000313" key="2">
    <source>
        <dbReference type="EMBL" id="PKW18749.1"/>
    </source>
</evidence>
<organism evidence="2 3">
    <name type="scientific">Saccharopolyspora spinosa</name>
    <dbReference type="NCBI Taxonomy" id="60894"/>
    <lineage>
        <taxon>Bacteria</taxon>
        <taxon>Bacillati</taxon>
        <taxon>Actinomycetota</taxon>
        <taxon>Actinomycetes</taxon>
        <taxon>Pseudonocardiales</taxon>
        <taxon>Pseudonocardiaceae</taxon>
        <taxon>Saccharopolyspora</taxon>
    </lineage>
</organism>
<protein>
    <submittedName>
        <fullName evidence="2">Uncharacterized protein</fullName>
    </submittedName>
</protein>
<sequence length="80" mass="8210">MRDKNNSRNATTTYIPTVTVRYASALVTTLLTMMGLLVPLTGAIATAAPSIGDETMTIASDAVPDDGCIAGCCELACLGD</sequence>
<feature type="transmembrane region" description="Helical" evidence="1">
    <location>
        <begin position="20"/>
        <end position="40"/>
    </location>
</feature>
<dbReference type="AlphaFoldDB" id="A0A2N3Y740"/>
<dbReference type="RefSeq" id="WP_010310254.1">
    <property type="nucleotide sequence ID" value="NZ_CP061007.1"/>
</dbReference>
<dbReference type="STRING" id="994479.GCA_000194155_04898"/>
<name>A0A2N3Y740_SACSN</name>
<proteinExistence type="predicted"/>
<keyword evidence="1" id="KW-0812">Transmembrane</keyword>
<gene>
    <name evidence="2" type="ORF">A8926_6877</name>
</gene>
<dbReference type="Proteomes" id="UP000233786">
    <property type="component" value="Unassembled WGS sequence"/>
</dbReference>
<dbReference type="EMBL" id="PJNB01000001">
    <property type="protein sequence ID" value="PKW18749.1"/>
    <property type="molecule type" value="Genomic_DNA"/>
</dbReference>
<reference evidence="2" key="1">
    <citation type="submission" date="2017-12" db="EMBL/GenBank/DDBJ databases">
        <title>Sequencing the genomes of 1000 Actinobacteria strains.</title>
        <authorList>
            <person name="Klenk H.-P."/>
        </authorList>
    </citation>
    <scope>NUCLEOTIDE SEQUENCE [LARGE SCALE GENOMIC DNA]</scope>
    <source>
        <strain evidence="2">DSM 44228</strain>
    </source>
</reference>
<accession>A0A2N3Y740</accession>
<keyword evidence="3" id="KW-1185">Reference proteome</keyword>
<evidence type="ECO:0000313" key="3">
    <source>
        <dbReference type="Proteomes" id="UP000233786"/>
    </source>
</evidence>
<keyword evidence="1" id="KW-1133">Transmembrane helix</keyword>
<keyword evidence="1" id="KW-0472">Membrane</keyword>
<comment type="caution">
    <text evidence="2">The sequence shown here is derived from an EMBL/GenBank/DDBJ whole genome shotgun (WGS) entry which is preliminary data.</text>
</comment>
<evidence type="ECO:0000256" key="1">
    <source>
        <dbReference type="SAM" id="Phobius"/>
    </source>
</evidence>